<evidence type="ECO:0000313" key="10">
    <source>
        <dbReference type="Proteomes" id="UP000245884"/>
    </source>
</evidence>
<dbReference type="Pfam" id="PF03371">
    <property type="entry name" value="PRP38"/>
    <property type="match status" value="1"/>
</dbReference>
<dbReference type="GeneID" id="37027557"/>
<keyword evidence="4 7" id="KW-0747">Spliceosome</keyword>
<feature type="region of interest" description="Disordered" evidence="8">
    <location>
        <begin position="189"/>
        <end position="333"/>
    </location>
</feature>
<keyword evidence="3 7" id="KW-0507">mRNA processing</keyword>
<evidence type="ECO:0000256" key="4">
    <source>
        <dbReference type="ARBA" id="ARBA00022728"/>
    </source>
</evidence>
<evidence type="ECO:0000256" key="1">
    <source>
        <dbReference type="ARBA" id="ARBA00004123"/>
    </source>
</evidence>
<feature type="compositionally biased region" description="Low complexity" evidence="8">
    <location>
        <begin position="323"/>
        <end position="333"/>
    </location>
</feature>
<evidence type="ECO:0000256" key="5">
    <source>
        <dbReference type="ARBA" id="ARBA00023187"/>
    </source>
</evidence>
<evidence type="ECO:0000256" key="3">
    <source>
        <dbReference type="ARBA" id="ARBA00022664"/>
    </source>
</evidence>
<gene>
    <name evidence="9" type="ORF">BDZ90DRAFT_231141</name>
</gene>
<dbReference type="PANTHER" id="PTHR23142">
    <property type="entry name" value="PRE-MRNA-SPLICING FACTOR 38A-RELATED"/>
    <property type="match status" value="1"/>
</dbReference>
<feature type="compositionally biased region" description="Low complexity" evidence="8">
    <location>
        <begin position="288"/>
        <end position="301"/>
    </location>
</feature>
<dbReference type="OrthoDB" id="190958at2759"/>
<dbReference type="GO" id="GO:0005681">
    <property type="term" value="C:spliceosomal complex"/>
    <property type="evidence" value="ECO:0007669"/>
    <property type="project" value="UniProtKB-KW"/>
</dbReference>
<keyword evidence="6 7" id="KW-0539">Nucleus</keyword>
<dbReference type="EMBL" id="KZ819664">
    <property type="protein sequence ID" value="PWN29141.1"/>
    <property type="molecule type" value="Genomic_DNA"/>
</dbReference>
<dbReference type="RefSeq" id="XP_025363753.1">
    <property type="nucleotide sequence ID" value="XM_025505734.1"/>
</dbReference>
<evidence type="ECO:0000256" key="7">
    <source>
        <dbReference type="RuleBase" id="RU367025"/>
    </source>
</evidence>
<keyword evidence="5 7" id="KW-0508">mRNA splicing</keyword>
<name>A0A316UXW8_9BASI</name>
<evidence type="ECO:0000256" key="6">
    <source>
        <dbReference type="ARBA" id="ARBA00023242"/>
    </source>
</evidence>
<dbReference type="Proteomes" id="UP000245884">
    <property type="component" value="Unassembled WGS sequence"/>
</dbReference>
<sequence>MANTTRRTAQQIHGTNPQFLIEKVIRSRIYDSLYWKEHCFALTAESLVDKAVELDCVGGTYGGSQRPTAFLCLALKLLQLQPEREILEAYLEAKEFKYLRALAAFYVRLTYPSLAIYETLEPLLEDYRKLRYRNTDGSYRLTHIDDFVDELLTQERVCHIILPRLAQRRVLEDGQERLEPRVSKLEEALLAGEVDEDGEAKKGGSDEDSDGAEGSNAARDRWKEKLRRRKAAREAKAAAAAAAAVGERKSPSPVPLPYNGQDGEDEDVGYASQEESDEEMRDGERYVSRSPSRSRSASPASEQRYISRSPSPASDAGDGGYISRSPSRSPDRD</sequence>
<keyword evidence="10" id="KW-1185">Reference proteome</keyword>
<evidence type="ECO:0000256" key="2">
    <source>
        <dbReference type="ARBA" id="ARBA00006164"/>
    </source>
</evidence>
<dbReference type="AlphaFoldDB" id="A0A316UXW8"/>
<dbReference type="STRING" id="1569628.A0A316UXW8"/>
<dbReference type="GO" id="GO:0000398">
    <property type="term" value="P:mRNA splicing, via spliceosome"/>
    <property type="evidence" value="ECO:0007669"/>
    <property type="project" value="UniProtKB-UniRule"/>
</dbReference>
<comment type="similarity">
    <text evidence="2 7">Belongs to the PRP38 family.</text>
</comment>
<protein>
    <recommendedName>
        <fullName evidence="7">Pre-mRNA-splicing factor 38</fullName>
    </recommendedName>
</protein>
<comment type="function">
    <text evidence="7">Required for pre-mRNA splicing.</text>
</comment>
<accession>A0A316UXW8</accession>
<dbReference type="InterPro" id="IPR005037">
    <property type="entry name" value="PRP38"/>
</dbReference>
<evidence type="ECO:0000313" key="9">
    <source>
        <dbReference type="EMBL" id="PWN29141.1"/>
    </source>
</evidence>
<organism evidence="9 10">
    <name type="scientific">Jaminaea rosea</name>
    <dbReference type="NCBI Taxonomy" id="1569628"/>
    <lineage>
        <taxon>Eukaryota</taxon>
        <taxon>Fungi</taxon>
        <taxon>Dikarya</taxon>
        <taxon>Basidiomycota</taxon>
        <taxon>Ustilaginomycotina</taxon>
        <taxon>Exobasidiomycetes</taxon>
        <taxon>Microstromatales</taxon>
        <taxon>Microstromatales incertae sedis</taxon>
        <taxon>Jaminaea</taxon>
    </lineage>
</organism>
<proteinExistence type="inferred from homology"/>
<reference evidence="9 10" key="1">
    <citation type="journal article" date="2018" name="Mol. Biol. Evol.">
        <title>Broad Genomic Sampling Reveals a Smut Pathogenic Ancestry of the Fungal Clade Ustilaginomycotina.</title>
        <authorList>
            <person name="Kijpornyongpan T."/>
            <person name="Mondo S.J."/>
            <person name="Barry K."/>
            <person name="Sandor L."/>
            <person name="Lee J."/>
            <person name="Lipzen A."/>
            <person name="Pangilinan J."/>
            <person name="LaButti K."/>
            <person name="Hainaut M."/>
            <person name="Henrissat B."/>
            <person name="Grigoriev I.V."/>
            <person name="Spatafora J.W."/>
            <person name="Aime M.C."/>
        </authorList>
    </citation>
    <scope>NUCLEOTIDE SEQUENCE [LARGE SCALE GENOMIC DNA]</scope>
    <source>
        <strain evidence="9 10">MCA 5214</strain>
    </source>
</reference>
<evidence type="ECO:0000256" key="8">
    <source>
        <dbReference type="SAM" id="MobiDB-lite"/>
    </source>
</evidence>
<comment type="subcellular location">
    <subcellularLocation>
        <location evidence="1 7">Nucleus</location>
    </subcellularLocation>
</comment>
<feature type="compositionally biased region" description="Acidic residues" evidence="8">
    <location>
        <begin position="262"/>
        <end position="281"/>
    </location>
</feature>